<dbReference type="AlphaFoldDB" id="A0A8J8B0T7"/>
<keyword evidence="4" id="KW-1185">Reference proteome</keyword>
<proteinExistence type="predicted"/>
<dbReference type="InterPro" id="IPR006287">
    <property type="entry name" value="DJ-1"/>
</dbReference>
<sequence length="179" mass="19302">MVYLHLANGFEEIEALTVVDVLRRAGIDVKTVSVSDDRQITGAHEISVLADILYENANYSNCEMIVLPGGMPGTKNLAAHAGLEARIKEFAEDGKWIAAICAAPMILGNLSLLKGKKATIFSGMEEHLIGAEFSKERVVVDGNFVTSRGAGTAMDFSLKLVELLKDEHTAATLRKAMLV</sequence>
<name>A0A8J8B0T7_9FIRM</name>
<evidence type="ECO:0000256" key="1">
    <source>
        <dbReference type="ARBA" id="ARBA00022737"/>
    </source>
</evidence>
<dbReference type="GO" id="GO:0005737">
    <property type="term" value="C:cytoplasm"/>
    <property type="evidence" value="ECO:0007669"/>
    <property type="project" value="TreeGrafter"/>
</dbReference>
<dbReference type="RefSeq" id="WP_227017635.1">
    <property type="nucleotide sequence ID" value="NZ_JAGSND010000003.1"/>
</dbReference>
<dbReference type="FunFam" id="3.40.50.880:FF:000015">
    <property type="entry name" value="Protein DJ-1 homolog C"/>
    <property type="match status" value="1"/>
</dbReference>
<dbReference type="PANTHER" id="PTHR48094:SF12">
    <property type="entry name" value="PARKINSON DISEASE PROTEIN 7 HOMOLOG"/>
    <property type="match status" value="1"/>
</dbReference>
<feature type="domain" description="DJ-1/PfpI" evidence="2">
    <location>
        <begin position="2"/>
        <end position="162"/>
    </location>
</feature>
<dbReference type="InterPro" id="IPR002818">
    <property type="entry name" value="DJ-1/PfpI"/>
</dbReference>
<keyword evidence="1" id="KW-0677">Repeat</keyword>
<dbReference type="InterPro" id="IPR029062">
    <property type="entry name" value="Class_I_gatase-like"/>
</dbReference>
<comment type="caution">
    <text evidence="3">The sequence shown here is derived from an EMBL/GenBank/DDBJ whole genome shotgun (WGS) entry which is preliminary data.</text>
</comment>
<dbReference type="InterPro" id="IPR050325">
    <property type="entry name" value="Prot/Nucl_acid_deglycase"/>
</dbReference>
<reference evidence="3" key="2">
    <citation type="submission" date="2021-04" db="EMBL/GenBank/DDBJ databases">
        <authorList>
            <person name="Liu J."/>
        </authorList>
    </citation>
    <scope>NUCLEOTIDE SEQUENCE</scope>
    <source>
        <strain evidence="3">BAD-6</strain>
    </source>
</reference>
<evidence type="ECO:0000259" key="2">
    <source>
        <dbReference type="Pfam" id="PF01965"/>
    </source>
</evidence>
<evidence type="ECO:0000313" key="4">
    <source>
        <dbReference type="Proteomes" id="UP000675664"/>
    </source>
</evidence>
<organism evidence="3 4">
    <name type="scientific">Sinanaerobacter chloroacetimidivorans</name>
    <dbReference type="NCBI Taxonomy" id="2818044"/>
    <lineage>
        <taxon>Bacteria</taxon>
        <taxon>Bacillati</taxon>
        <taxon>Bacillota</taxon>
        <taxon>Clostridia</taxon>
        <taxon>Peptostreptococcales</taxon>
        <taxon>Anaerovoracaceae</taxon>
        <taxon>Sinanaerobacter</taxon>
    </lineage>
</organism>
<reference evidence="3" key="1">
    <citation type="submission" date="2021-04" db="EMBL/GenBank/DDBJ databases">
        <title>Sinoanaerobacter chloroacetimidivorans sp. nov., an obligate anaerobic bacterium isolated from anaerobic sludge.</title>
        <authorList>
            <person name="Bao Y."/>
        </authorList>
    </citation>
    <scope>NUCLEOTIDE SEQUENCE</scope>
    <source>
        <strain evidence="3">BAD-6</strain>
    </source>
</reference>
<protein>
    <submittedName>
        <fullName evidence="3">DJ-1/PfpI family protein</fullName>
    </submittedName>
</protein>
<dbReference type="Pfam" id="PF01965">
    <property type="entry name" value="DJ-1_PfpI"/>
    <property type="match status" value="1"/>
</dbReference>
<dbReference type="PANTHER" id="PTHR48094">
    <property type="entry name" value="PROTEIN/NUCLEIC ACID DEGLYCASE DJ-1-RELATED"/>
    <property type="match status" value="1"/>
</dbReference>
<gene>
    <name evidence="3" type="ORF">KCX82_06455</name>
</gene>
<dbReference type="Proteomes" id="UP000675664">
    <property type="component" value="Unassembled WGS sequence"/>
</dbReference>
<dbReference type="CDD" id="cd03135">
    <property type="entry name" value="GATase1_DJ-1"/>
    <property type="match status" value="1"/>
</dbReference>
<dbReference type="EMBL" id="JAGSND010000003">
    <property type="protein sequence ID" value="MBR0597504.1"/>
    <property type="molecule type" value="Genomic_DNA"/>
</dbReference>
<dbReference type="NCBIfam" id="TIGR01383">
    <property type="entry name" value="not_thiJ"/>
    <property type="match status" value="1"/>
</dbReference>
<accession>A0A8J8B0T7</accession>
<dbReference type="Gene3D" id="3.40.50.880">
    <property type="match status" value="1"/>
</dbReference>
<evidence type="ECO:0000313" key="3">
    <source>
        <dbReference type="EMBL" id="MBR0597504.1"/>
    </source>
</evidence>
<dbReference type="SUPFAM" id="SSF52317">
    <property type="entry name" value="Class I glutamine amidotransferase-like"/>
    <property type="match status" value="1"/>
</dbReference>